<sequence length="191" mass="21395">MLLERGVKRMRVIAGDFKGRQLKSVPTHQTRPTTDKVKEAVFHVIGPFFEGGRALDLFAGSGGLGLEALSRGVESCVFVDQQHKAIQTIYENIKILGVEDRTEVFRTDAKRALKAAGKRGLTFDYIFLDPPYKKFSYEDLMEALLEHQLISDHGIVICEHDASEKIPEDVGRLQLQKTDIYGSNIGVSIFK</sequence>
<dbReference type="GO" id="GO:0003676">
    <property type="term" value="F:nucleic acid binding"/>
    <property type="evidence" value="ECO:0007669"/>
    <property type="project" value="InterPro"/>
</dbReference>
<dbReference type="Pfam" id="PF03602">
    <property type="entry name" value="Cons_hypoth95"/>
    <property type="match status" value="1"/>
</dbReference>
<dbReference type="NCBIfam" id="TIGR00095">
    <property type="entry name" value="16S rRNA (guanine(966)-N(2))-methyltransferase RsmD"/>
    <property type="match status" value="1"/>
</dbReference>
<protein>
    <submittedName>
        <fullName evidence="3">16S rRNA (Guanine(966)-N(2))-methyltransferase RsmD</fullName>
        <ecNumber evidence="3">2.1.1.171</ecNumber>
    </submittedName>
</protein>
<dbReference type="PANTHER" id="PTHR43542:SF1">
    <property type="entry name" value="METHYLTRANSFERASE"/>
    <property type="match status" value="1"/>
</dbReference>
<name>A0A838CQF1_9BACI</name>
<keyword evidence="2 3" id="KW-0808">Transferase</keyword>
<dbReference type="GO" id="GO:0052913">
    <property type="term" value="F:16S rRNA (guanine(966)-N(2))-methyltransferase activity"/>
    <property type="evidence" value="ECO:0007669"/>
    <property type="project" value="UniProtKB-EC"/>
</dbReference>
<dbReference type="InterPro" id="IPR004398">
    <property type="entry name" value="RNA_MeTrfase_RsmD"/>
</dbReference>
<proteinExistence type="predicted"/>
<dbReference type="AlphaFoldDB" id="A0A838CQF1"/>
<accession>A0A838CQF1</accession>
<dbReference type="PANTHER" id="PTHR43542">
    <property type="entry name" value="METHYLTRANSFERASE"/>
    <property type="match status" value="1"/>
</dbReference>
<dbReference type="EMBL" id="JACEFG010000001">
    <property type="protein sequence ID" value="MBA2174287.1"/>
    <property type="molecule type" value="Genomic_DNA"/>
</dbReference>
<dbReference type="InterPro" id="IPR002052">
    <property type="entry name" value="DNA_methylase_N6_adenine_CS"/>
</dbReference>
<evidence type="ECO:0000313" key="4">
    <source>
        <dbReference type="Proteomes" id="UP000571017"/>
    </source>
</evidence>
<dbReference type="PROSITE" id="PS00092">
    <property type="entry name" value="N6_MTASE"/>
    <property type="match status" value="1"/>
</dbReference>
<dbReference type="EC" id="2.1.1.171" evidence="3"/>
<keyword evidence="1 3" id="KW-0489">Methyltransferase</keyword>
<gene>
    <name evidence="3" type="primary">rsmD</name>
    <name evidence="3" type="ORF">H0266_05145</name>
</gene>
<dbReference type="InterPro" id="IPR029063">
    <property type="entry name" value="SAM-dependent_MTases_sf"/>
</dbReference>
<keyword evidence="4" id="KW-1185">Reference proteome</keyword>
<evidence type="ECO:0000256" key="2">
    <source>
        <dbReference type="ARBA" id="ARBA00022679"/>
    </source>
</evidence>
<dbReference type="Proteomes" id="UP000571017">
    <property type="component" value="Unassembled WGS sequence"/>
</dbReference>
<dbReference type="PIRSF" id="PIRSF004553">
    <property type="entry name" value="CHP00095"/>
    <property type="match status" value="1"/>
</dbReference>
<evidence type="ECO:0000256" key="1">
    <source>
        <dbReference type="ARBA" id="ARBA00022603"/>
    </source>
</evidence>
<comment type="caution">
    <text evidence="3">The sequence shown here is derived from an EMBL/GenBank/DDBJ whole genome shotgun (WGS) entry which is preliminary data.</text>
</comment>
<reference evidence="3 4" key="1">
    <citation type="journal article" date="2004" name="Extremophiles">
        <title>Halobacillus locisalis sp. nov., a halophilic bacterium isolated from a marine solar saltern of the Yellow Sea in Korea.</title>
        <authorList>
            <person name="Yoon J.H."/>
            <person name="Kang K.H."/>
            <person name="Oh T.K."/>
            <person name="Park Y.H."/>
        </authorList>
    </citation>
    <scope>NUCLEOTIDE SEQUENCE [LARGE SCALE GENOMIC DNA]</scope>
    <source>
        <strain evidence="3 4">KCTC 3788</strain>
    </source>
</reference>
<dbReference type="CDD" id="cd02440">
    <property type="entry name" value="AdoMet_MTases"/>
    <property type="match status" value="1"/>
</dbReference>
<dbReference type="SUPFAM" id="SSF53335">
    <property type="entry name" value="S-adenosyl-L-methionine-dependent methyltransferases"/>
    <property type="match status" value="1"/>
</dbReference>
<dbReference type="RefSeq" id="WP_181471293.1">
    <property type="nucleotide sequence ID" value="NZ_JACEFG010000001.1"/>
</dbReference>
<dbReference type="Gene3D" id="3.40.50.150">
    <property type="entry name" value="Vaccinia Virus protein VP39"/>
    <property type="match status" value="1"/>
</dbReference>
<organism evidence="3 4">
    <name type="scientific">Halobacillus locisalis</name>
    <dbReference type="NCBI Taxonomy" id="220753"/>
    <lineage>
        <taxon>Bacteria</taxon>
        <taxon>Bacillati</taxon>
        <taxon>Bacillota</taxon>
        <taxon>Bacilli</taxon>
        <taxon>Bacillales</taxon>
        <taxon>Bacillaceae</taxon>
        <taxon>Halobacillus</taxon>
    </lineage>
</organism>
<evidence type="ECO:0000313" key="3">
    <source>
        <dbReference type="EMBL" id="MBA2174287.1"/>
    </source>
</evidence>